<dbReference type="Proteomes" id="UP000007844">
    <property type="component" value="Chromosome"/>
</dbReference>
<dbReference type="RefSeq" id="WP_014259800.1">
    <property type="nucleotide sequence ID" value="NC_016629.1"/>
</dbReference>
<name>F3Z1K6_DESAF</name>
<dbReference type="EMBL" id="CP003221">
    <property type="protein sequence ID" value="EGJ50037.1"/>
    <property type="molecule type" value="Genomic_DNA"/>
</dbReference>
<evidence type="ECO:0000313" key="1">
    <source>
        <dbReference type="EMBL" id="EGJ50037.1"/>
    </source>
</evidence>
<protein>
    <submittedName>
        <fullName evidence="1">Uncharacterized protein</fullName>
    </submittedName>
</protein>
<accession>F3Z1K6</accession>
<proteinExistence type="predicted"/>
<dbReference type="KEGG" id="daf:Desaf_1701"/>
<reference evidence="1 2" key="1">
    <citation type="journal article" date="2011" name="J. Bacteriol.">
        <title>Genome sequence of the mercury-methylating and pleomorphic Desulfovibrio africanus Strain Walvis Bay.</title>
        <authorList>
            <person name="Brown S.D."/>
            <person name="Wall J.D."/>
            <person name="Kucken A.M."/>
            <person name="Gilmour C.C."/>
            <person name="Podar M."/>
            <person name="Brandt C.C."/>
            <person name="Teshima H."/>
            <person name="Detter J.C."/>
            <person name="Han C.S."/>
            <person name="Land M.L."/>
            <person name="Lucas S."/>
            <person name="Han J."/>
            <person name="Pennacchio L."/>
            <person name="Nolan M."/>
            <person name="Pitluck S."/>
            <person name="Woyke T."/>
            <person name="Goodwin L."/>
            <person name="Palumbo A.V."/>
            <person name="Elias D.A."/>
        </authorList>
    </citation>
    <scope>NUCLEOTIDE SEQUENCE [LARGE SCALE GENOMIC DNA]</scope>
    <source>
        <strain evidence="1 2">Walvis Bay</strain>
    </source>
</reference>
<keyword evidence="2" id="KW-1185">Reference proteome</keyword>
<organism evidence="1 2">
    <name type="scientific">Desulfocurvibacter africanus subsp. africanus str. Walvis Bay</name>
    <dbReference type="NCBI Taxonomy" id="690850"/>
    <lineage>
        <taxon>Bacteria</taxon>
        <taxon>Pseudomonadati</taxon>
        <taxon>Thermodesulfobacteriota</taxon>
        <taxon>Desulfovibrionia</taxon>
        <taxon>Desulfovibrionales</taxon>
        <taxon>Desulfovibrionaceae</taxon>
        <taxon>Desulfocurvibacter</taxon>
    </lineage>
</organism>
<dbReference type="AlphaFoldDB" id="F3Z1K6"/>
<gene>
    <name evidence="1" type="ORF">Desaf_1701</name>
</gene>
<evidence type="ECO:0000313" key="2">
    <source>
        <dbReference type="Proteomes" id="UP000007844"/>
    </source>
</evidence>
<sequence>MKYIQDFHGGTSSDGRVILVELTSTEAKRISIAFDNQQMARFVPLLAGLAHMAADKLPPSQREDIEKGARAVGKPIETTSAKIAPGSDGGMLFTVRVGTMDLAFRIPAEAKARLTKDLASLGLAAAKPQTDASGG</sequence>
<dbReference type="HOGENOM" id="CLU_1882360_0_0_7"/>